<evidence type="ECO:0000256" key="1">
    <source>
        <dbReference type="SAM" id="MobiDB-lite"/>
    </source>
</evidence>
<evidence type="ECO:0000313" key="2">
    <source>
        <dbReference type="EMBL" id="MXU99530.1"/>
    </source>
</evidence>
<feature type="compositionally biased region" description="Basic and acidic residues" evidence="1">
    <location>
        <begin position="232"/>
        <end position="254"/>
    </location>
</feature>
<dbReference type="EMBL" id="GIFC01017447">
    <property type="protein sequence ID" value="MXU99530.1"/>
    <property type="molecule type" value="Transcribed_RNA"/>
</dbReference>
<sequence length="455" mass="48871">MPTTSRVWTLLCAHLFINRQYETVASLYIRTRRGTGSAAVRVPTSSRDGHGLVSPCPAQRAPPPGGPTGDQRRLPAELVRPARAVSRPFDADASTPKVRRTKSPRSAGHRVMTLGRGGGTGWPQRDAPATPVALDVLGEVVAAHEAPVAQRAAEALLAGVGPPVARKLVRAREAPFAAGPLAGKGALPCVRPHVGLEVRALEVGLAAARVAADVGAPAFLRHRRCVVCRRADEERRRDGARHQEPDGAHGHQGLDQRLFGVHHGREDRERRLGRDGHHGAKGFRPGGRRRRRGGPGDRGAALGGCSDDHRHRGASLRGRRSRTTVCQQQPCEFRGPAAAALARRRLLLLVLRVWGCEVHARWRSDNTVLAVPAHGQEGLHRKVVGPAQMGGAGGSLFHLQCINTSSVAETVARQREPLVPDRARAPSAGDLQKKRKATARPARTPTRGVSQEQQN</sequence>
<name>A0A6B0VAS5_IXORI</name>
<dbReference type="AlphaFoldDB" id="A0A6B0VAS5"/>
<feature type="compositionally biased region" description="Basic residues" evidence="1">
    <location>
        <begin position="311"/>
        <end position="322"/>
    </location>
</feature>
<proteinExistence type="predicted"/>
<accession>A0A6B0VAS5</accession>
<reference evidence="2" key="1">
    <citation type="submission" date="2019-12" db="EMBL/GenBank/DDBJ databases">
        <title>An insight into the sialome of adult female Ixodes ricinus ticks feeding for 6 days.</title>
        <authorList>
            <person name="Perner J."/>
            <person name="Ribeiro J.M.C."/>
        </authorList>
    </citation>
    <scope>NUCLEOTIDE SEQUENCE</scope>
    <source>
        <strain evidence="2">Semi-engorged</strain>
        <tissue evidence="2">Salivary glands</tissue>
    </source>
</reference>
<feature type="region of interest" description="Disordered" evidence="1">
    <location>
        <begin position="36"/>
        <end position="73"/>
    </location>
</feature>
<protein>
    <submittedName>
        <fullName evidence="2">Uncharacterized protein</fullName>
    </submittedName>
</protein>
<feature type="region of interest" description="Disordered" evidence="1">
    <location>
        <begin position="414"/>
        <end position="455"/>
    </location>
</feature>
<feature type="compositionally biased region" description="Basic and acidic residues" evidence="1">
    <location>
        <begin position="414"/>
        <end position="424"/>
    </location>
</feature>
<feature type="compositionally biased region" description="Basic and acidic residues" evidence="1">
    <location>
        <begin position="263"/>
        <end position="278"/>
    </location>
</feature>
<feature type="region of interest" description="Disordered" evidence="1">
    <location>
        <begin position="232"/>
        <end position="323"/>
    </location>
</feature>
<feature type="region of interest" description="Disordered" evidence="1">
    <location>
        <begin position="87"/>
        <end position="125"/>
    </location>
</feature>
<organism evidence="2">
    <name type="scientific">Ixodes ricinus</name>
    <name type="common">Common tick</name>
    <name type="synonym">Acarus ricinus</name>
    <dbReference type="NCBI Taxonomy" id="34613"/>
    <lineage>
        <taxon>Eukaryota</taxon>
        <taxon>Metazoa</taxon>
        <taxon>Ecdysozoa</taxon>
        <taxon>Arthropoda</taxon>
        <taxon>Chelicerata</taxon>
        <taxon>Arachnida</taxon>
        <taxon>Acari</taxon>
        <taxon>Parasitiformes</taxon>
        <taxon>Ixodida</taxon>
        <taxon>Ixodoidea</taxon>
        <taxon>Ixodidae</taxon>
        <taxon>Ixodinae</taxon>
        <taxon>Ixodes</taxon>
    </lineage>
</organism>